<reference evidence="2 3" key="1">
    <citation type="submission" date="2019-11" db="EMBL/GenBank/DDBJ databases">
        <title>Identification of a novel strain.</title>
        <authorList>
            <person name="Xu Q."/>
            <person name="Wang G."/>
        </authorList>
    </citation>
    <scope>NUCLEOTIDE SEQUENCE [LARGE SCALE GENOMIC DNA]</scope>
    <source>
        <strain evidence="3">xq</strain>
    </source>
</reference>
<dbReference type="AlphaFoldDB" id="A0A6I3KHR1"/>
<evidence type="ECO:0000313" key="3">
    <source>
        <dbReference type="Proteomes" id="UP000440694"/>
    </source>
</evidence>
<accession>A0A6I3KHR1</accession>
<evidence type="ECO:0000256" key="1">
    <source>
        <dbReference type="SAM" id="Phobius"/>
    </source>
</evidence>
<proteinExistence type="predicted"/>
<dbReference type="InterPro" id="IPR029062">
    <property type="entry name" value="Class_I_gatase-like"/>
</dbReference>
<gene>
    <name evidence="2" type="ORF">GIW81_05765</name>
</gene>
<dbReference type="Gene3D" id="3.40.50.880">
    <property type="match status" value="1"/>
</dbReference>
<feature type="transmembrane region" description="Helical" evidence="1">
    <location>
        <begin position="39"/>
        <end position="57"/>
    </location>
</feature>
<protein>
    <recommendedName>
        <fullName evidence="4">Glutamine amidotransferase domain-containing protein</fullName>
    </recommendedName>
</protein>
<dbReference type="RefSeq" id="WP_154738341.1">
    <property type="nucleotide sequence ID" value="NZ_WMBQ01000001.1"/>
</dbReference>
<dbReference type="EMBL" id="WMBQ01000001">
    <property type="protein sequence ID" value="MTD93839.1"/>
    <property type="molecule type" value="Genomic_DNA"/>
</dbReference>
<evidence type="ECO:0008006" key="4">
    <source>
        <dbReference type="Google" id="ProtNLM"/>
    </source>
</evidence>
<keyword evidence="3" id="KW-1185">Reference proteome</keyword>
<sequence>MSWSIDFAPMLPAPFFWAAGALAVLLIGYLLYRRSRGALLRAAAIAALLAALANPILREEQRESLANVAIVIVDESASQTLGDRKAQTAAVKADLEAKLGKIPNLQVKWVPASRPGDMTSPGTHLFADLNKALADTPPDRLSGVVMLTDGEVHDVPKSAAALGFDAPVHALITGAPDEFDRRIEILSAPRYGIVGQSRDIEVAVREAGKKGAALEPLTLKVRREGRADEIITTTANSPVKIEMPFPHAGQNILEVELDTAPGELTPANNRAVIAAEGVRENLRVLLVSGEPHAGERTWRNLLKSDAAVDLVHFTILRPPEKHDGTPINQLSLIAFPTRELFSEKINDFDLIIFDRYQHRGLLQLPYYDNIARYVEEHGGALLVAAGDDYAGNLSLFRTPLSPVLPAVPTGRVLSQPFKAKLTGDGRKHPVTQGLTGAGAENGQPTWGRWFRQVEVQPEHGRTLMDGAENEPLLVLDHKGKGRVALLTSDQAWLWARGYEGGGPHSDLLRRLSHWLMKEPDLEEERLIASARGLHLTLERRSMEDKVAPVTLSGPGGETSQVTLEPAGAGIWRGAVDVKIPGLYKAQTRTNDGELQAVAHAGIDDPIEMSEVTATDAKLQPIIDATGGGAFWTSSSAEATRANPSSVSVPRISMLSNARVLAGSGWLGLKDRQAFVTRGVKLTPMFTGFGALAALLMLVSLAWWREGR</sequence>
<keyword evidence="1" id="KW-0472">Membrane</keyword>
<keyword evidence="1" id="KW-1133">Transmembrane helix</keyword>
<feature type="transmembrane region" description="Helical" evidence="1">
    <location>
        <begin position="684"/>
        <end position="703"/>
    </location>
</feature>
<dbReference type="SUPFAM" id="SSF52317">
    <property type="entry name" value="Class I glutamine amidotransferase-like"/>
    <property type="match status" value="1"/>
</dbReference>
<dbReference type="PANTHER" id="PTHR37947:SF1">
    <property type="entry name" value="BLL2462 PROTEIN"/>
    <property type="match status" value="1"/>
</dbReference>
<name>A0A6I3KHR1_9HYPH</name>
<organism evidence="2 3">
    <name type="scientific">Hyphomicrobium album</name>
    <dbReference type="NCBI Taxonomy" id="2665159"/>
    <lineage>
        <taxon>Bacteria</taxon>
        <taxon>Pseudomonadati</taxon>
        <taxon>Pseudomonadota</taxon>
        <taxon>Alphaproteobacteria</taxon>
        <taxon>Hyphomicrobiales</taxon>
        <taxon>Hyphomicrobiaceae</taxon>
        <taxon>Hyphomicrobium</taxon>
    </lineage>
</organism>
<feature type="transmembrane region" description="Helical" evidence="1">
    <location>
        <begin position="15"/>
        <end position="32"/>
    </location>
</feature>
<comment type="caution">
    <text evidence="2">The sequence shown here is derived from an EMBL/GenBank/DDBJ whole genome shotgun (WGS) entry which is preliminary data.</text>
</comment>
<keyword evidence="1" id="KW-0812">Transmembrane</keyword>
<evidence type="ECO:0000313" key="2">
    <source>
        <dbReference type="EMBL" id="MTD93839.1"/>
    </source>
</evidence>
<dbReference type="Proteomes" id="UP000440694">
    <property type="component" value="Unassembled WGS sequence"/>
</dbReference>
<dbReference type="PANTHER" id="PTHR37947">
    <property type="entry name" value="BLL2462 PROTEIN"/>
    <property type="match status" value="1"/>
</dbReference>